<dbReference type="CDD" id="cd00075">
    <property type="entry name" value="HATPase"/>
    <property type="match status" value="1"/>
</dbReference>
<comment type="catalytic activity">
    <reaction evidence="1">
        <text>ATP + protein L-histidine = ADP + protein N-phospho-L-histidine.</text>
        <dbReference type="EC" id="2.7.13.3"/>
    </reaction>
</comment>
<dbReference type="Pfam" id="PF00512">
    <property type="entry name" value="HisKA"/>
    <property type="match status" value="1"/>
</dbReference>
<protein>
    <recommendedName>
        <fullName evidence="4">histidine kinase</fullName>
        <ecNumber evidence="4">2.7.13.3</ecNumber>
    </recommendedName>
</protein>
<dbReference type="InterPro" id="IPR003661">
    <property type="entry name" value="HisK_dim/P_dom"/>
</dbReference>
<dbReference type="InterPro" id="IPR005467">
    <property type="entry name" value="His_kinase_dom"/>
</dbReference>
<dbReference type="FunFam" id="1.10.287.130:FF:000001">
    <property type="entry name" value="Two-component sensor histidine kinase"/>
    <property type="match status" value="1"/>
</dbReference>
<feature type="domain" description="HAMP" evidence="15">
    <location>
        <begin position="194"/>
        <end position="256"/>
    </location>
</feature>
<dbReference type="CDD" id="cd06225">
    <property type="entry name" value="HAMP"/>
    <property type="match status" value="1"/>
</dbReference>
<evidence type="ECO:0000256" key="5">
    <source>
        <dbReference type="ARBA" id="ARBA00022553"/>
    </source>
</evidence>
<evidence type="ECO:0000259" key="15">
    <source>
        <dbReference type="PROSITE" id="PS50885"/>
    </source>
</evidence>
<keyword evidence="6" id="KW-0808">Transferase</keyword>
<dbReference type="GO" id="GO:0005886">
    <property type="term" value="C:plasma membrane"/>
    <property type="evidence" value="ECO:0007669"/>
    <property type="project" value="UniProtKB-SubCell"/>
</dbReference>
<dbReference type="SMART" id="SM00387">
    <property type="entry name" value="HATPase_c"/>
    <property type="match status" value="1"/>
</dbReference>
<feature type="transmembrane region" description="Helical" evidence="13">
    <location>
        <begin position="170"/>
        <end position="193"/>
    </location>
</feature>
<evidence type="ECO:0000256" key="8">
    <source>
        <dbReference type="ARBA" id="ARBA00022777"/>
    </source>
</evidence>
<evidence type="ECO:0000256" key="1">
    <source>
        <dbReference type="ARBA" id="ARBA00000085"/>
    </source>
</evidence>
<feature type="domain" description="Histidine kinase" evidence="14">
    <location>
        <begin position="271"/>
        <end position="489"/>
    </location>
</feature>
<evidence type="ECO:0000256" key="10">
    <source>
        <dbReference type="ARBA" id="ARBA00023012"/>
    </source>
</evidence>
<evidence type="ECO:0000256" key="4">
    <source>
        <dbReference type="ARBA" id="ARBA00012438"/>
    </source>
</evidence>
<keyword evidence="11 13" id="KW-0472">Membrane</keyword>
<organism evidence="16 17">
    <name type="scientific">Paramicrobacterium humi</name>
    <dbReference type="NCBI Taxonomy" id="640635"/>
    <lineage>
        <taxon>Bacteria</taxon>
        <taxon>Bacillati</taxon>
        <taxon>Actinomycetota</taxon>
        <taxon>Actinomycetes</taxon>
        <taxon>Micrococcales</taxon>
        <taxon>Microbacteriaceae</taxon>
        <taxon>Paramicrobacterium</taxon>
    </lineage>
</organism>
<evidence type="ECO:0000256" key="2">
    <source>
        <dbReference type="ARBA" id="ARBA00001968"/>
    </source>
</evidence>
<dbReference type="STRING" id="640635.SAMN04489806_0546"/>
<dbReference type="InterPro" id="IPR003594">
    <property type="entry name" value="HATPase_dom"/>
</dbReference>
<keyword evidence="10" id="KW-0902">Two-component regulatory system</keyword>
<evidence type="ECO:0000313" key="17">
    <source>
        <dbReference type="Proteomes" id="UP000199183"/>
    </source>
</evidence>
<dbReference type="GO" id="GO:0005509">
    <property type="term" value="F:calcium ion binding"/>
    <property type="evidence" value="ECO:0007669"/>
    <property type="project" value="UniProtKB-ARBA"/>
</dbReference>
<dbReference type="PRINTS" id="PR00344">
    <property type="entry name" value="BCTRLSENSOR"/>
</dbReference>
<dbReference type="PROSITE" id="PS50109">
    <property type="entry name" value="HIS_KIN"/>
    <property type="match status" value="1"/>
</dbReference>
<evidence type="ECO:0000256" key="9">
    <source>
        <dbReference type="ARBA" id="ARBA00022989"/>
    </source>
</evidence>
<dbReference type="RefSeq" id="WP_091179581.1">
    <property type="nucleotide sequence ID" value="NZ_FNRY01000001.1"/>
</dbReference>
<dbReference type="SUPFAM" id="SSF47384">
    <property type="entry name" value="Homodimeric domain of signal transducing histidine kinase"/>
    <property type="match status" value="1"/>
</dbReference>
<feature type="compositionally biased region" description="Low complexity" evidence="12">
    <location>
        <begin position="61"/>
        <end position="75"/>
    </location>
</feature>
<comment type="subcellular location">
    <subcellularLocation>
        <location evidence="3">Cell membrane</location>
    </subcellularLocation>
</comment>
<dbReference type="Gene3D" id="6.10.340.10">
    <property type="match status" value="1"/>
</dbReference>
<dbReference type="PANTHER" id="PTHR45436">
    <property type="entry name" value="SENSOR HISTIDINE KINASE YKOH"/>
    <property type="match status" value="1"/>
</dbReference>
<dbReference type="Gene3D" id="1.10.287.130">
    <property type="match status" value="1"/>
</dbReference>
<dbReference type="OrthoDB" id="9786919at2"/>
<proteinExistence type="predicted"/>
<reference evidence="16 17" key="1">
    <citation type="submission" date="2016-10" db="EMBL/GenBank/DDBJ databases">
        <authorList>
            <person name="de Groot N.N."/>
        </authorList>
    </citation>
    <scope>NUCLEOTIDE SEQUENCE [LARGE SCALE GENOMIC DNA]</scope>
    <source>
        <strain evidence="16 17">DSM 21799</strain>
    </source>
</reference>
<keyword evidence="17" id="KW-1185">Reference proteome</keyword>
<dbReference type="AlphaFoldDB" id="A0A1H4J9T3"/>
<dbReference type="Pfam" id="PF02518">
    <property type="entry name" value="HATPase_c"/>
    <property type="match status" value="1"/>
</dbReference>
<dbReference type="CDD" id="cd00082">
    <property type="entry name" value="HisKA"/>
    <property type="match status" value="1"/>
</dbReference>
<evidence type="ECO:0000256" key="13">
    <source>
        <dbReference type="SAM" id="Phobius"/>
    </source>
</evidence>
<evidence type="ECO:0000256" key="6">
    <source>
        <dbReference type="ARBA" id="ARBA00022679"/>
    </source>
</evidence>
<evidence type="ECO:0000256" key="11">
    <source>
        <dbReference type="ARBA" id="ARBA00023136"/>
    </source>
</evidence>
<dbReference type="SUPFAM" id="SSF55874">
    <property type="entry name" value="ATPase domain of HSP90 chaperone/DNA topoisomerase II/histidine kinase"/>
    <property type="match status" value="1"/>
</dbReference>
<dbReference type="InterPro" id="IPR004358">
    <property type="entry name" value="Sig_transdc_His_kin-like_C"/>
</dbReference>
<keyword evidence="9 13" id="KW-1133">Transmembrane helix</keyword>
<dbReference type="Proteomes" id="UP000199183">
    <property type="component" value="Unassembled WGS sequence"/>
</dbReference>
<evidence type="ECO:0000256" key="12">
    <source>
        <dbReference type="SAM" id="MobiDB-lite"/>
    </source>
</evidence>
<evidence type="ECO:0000256" key="3">
    <source>
        <dbReference type="ARBA" id="ARBA00004236"/>
    </source>
</evidence>
<comment type="cofactor">
    <cofactor evidence="2">
        <name>a divalent metal cation</name>
        <dbReference type="ChEBI" id="CHEBI:60240"/>
    </cofactor>
</comment>
<evidence type="ECO:0000313" key="16">
    <source>
        <dbReference type="EMBL" id="SEB42398.1"/>
    </source>
</evidence>
<dbReference type="FunFam" id="3.30.565.10:FF:000006">
    <property type="entry name" value="Sensor histidine kinase WalK"/>
    <property type="match status" value="1"/>
</dbReference>
<accession>A0A1H4J9T3</accession>
<dbReference type="EMBL" id="FNRY01000001">
    <property type="protein sequence ID" value="SEB42398.1"/>
    <property type="molecule type" value="Genomic_DNA"/>
</dbReference>
<keyword evidence="7 13" id="KW-0812">Transmembrane</keyword>
<sequence length="493" mass="51030">MPARRSPWALRRTLVLATVALITTAALVIGIVSVVSVQSILMGRIDAQLTAATSRSTDAVGPDPGQTPPGGSSSPDFIRTLGQSVGTLGAVSVDGTIVAAAYLDSNLNSPVLTGRQVAELQDAHIGSAPTTVYLGATLGNYRAVALKLDSHVSIIVGLPLADLEATISELVLAVLAVTVTALVLAGAGAYALVRLSLRPLERVAGAATAVSSMTLDRGEVALAVRVPDADADDSTEVGRVGAAINRMLEHVSHALTARQASEDKVRRFVSDASHELRTPLASIRGYAELTRMGGQELPEDAAYALGRIESESQRMTSIVEDLLLLARLDEGRQLEREPVDLTSVVADAVSDARASAPDHSWRIADGGGAVVVLGDRQRLFQIVMNLLANARVHTPAGTNVTASVTVEGESEARRAVVTVHDDGPGIDPDLVGAVFERFARGDSSRTRATGSTGLGLAIVQGVAAAHGGAASVTSEPGSTTFRIELPLTEGAPE</sequence>
<dbReference type="EC" id="2.7.13.3" evidence="4"/>
<dbReference type="PROSITE" id="PS50885">
    <property type="entry name" value="HAMP"/>
    <property type="match status" value="1"/>
</dbReference>
<evidence type="ECO:0000256" key="7">
    <source>
        <dbReference type="ARBA" id="ARBA00022692"/>
    </source>
</evidence>
<dbReference type="GO" id="GO:0000155">
    <property type="term" value="F:phosphorelay sensor kinase activity"/>
    <property type="evidence" value="ECO:0007669"/>
    <property type="project" value="InterPro"/>
</dbReference>
<dbReference type="SMART" id="SM00388">
    <property type="entry name" value="HisKA"/>
    <property type="match status" value="1"/>
</dbReference>
<dbReference type="InterPro" id="IPR036890">
    <property type="entry name" value="HATPase_C_sf"/>
</dbReference>
<feature type="region of interest" description="Disordered" evidence="12">
    <location>
        <begin position="53"/>
        <end position="76"/>
    </location>
</feature>
<dbReference type="InterPro" id="IPR003660">
    <property type="entry name" value="HAMP_dom"/>
</dbReference>
<gene>
    <name evidence="16" type="ORF">SAMN04489806_0546</name>
</gene>
<evidence type="ECO:0000259" key="14">
    <source>
        <dbReference type="PROSITE" id="PS50109"/>
    </source>
</evidence>
<dbReference type="PANTHER" id="PTHR45436:SF5">
    <property type="entry name" value="SENSOR HISTIDINE KINASE TRCS"/>
    <property type="match status" value="1"/>
</dbReference>
<dbReference type="InterPro" id="IPR036097">
    <property type="entry name" value="HisK_dim/P_sf"/>
</dbReference>
<name>A0A1H4J9T3_9MICO</name>
<keyword evidence="8 16" id="KW-0418">Kinase</keyword>
<keyword evidence="5" id="KW-0597">Phosphoprotein</keyword>
<dbReference type="Gene3D" id="3.30.565.10">
    <property type="entry name" value="Histidine kinase-like ATPase, C-terminal domain"/>
    <property type="match status" value="1"/>
</dbReference>
<dbReference type="SMART" id="SM00304">
    <property type="entry name" value="HAMP"/>
    <property type="match status" value="1"/>
</dbReference>
<dbReference type="InterPro" id="IPR050428">
    <property type="entry name" value="TCS_sensor_his_kinase"/>
</dbReference>